<proteinExistence type="predicted"/>
<sequence length="86" mass="9510">MRWIVERPPGRPVRRTDDDRLAVPLRVSRADGHSADTELALTLAEAEHLHAALCRALDGQPVPPTAPDCRQSVQTSRGTTYLRGRT</sequence>
<dbReference type="EMBL" id="BCMM01000063">
    <property type="protein sequence ID" value="GAQ67680.1"/>
    <property type="molecule type" value="Genomic_DNA"/>
</dbReference>
<reference evidence="3" key="3">
    <citation type="submission" date="2016-02" db="EMBL/GenBank/DDBJ databases">
        <title>Draft genome of pathogenic Streptomyces sp. in Japan.</title>
        <authorList>
            <person name="Tomihama T."/>
            <person name="Ikenaga M."/>
            <person name="Sakai M."/>
            <person name="Okubo T."/>
            <person name="Ikeda S."/>
        </authorList>
    </citation>
    <scope>NUCLEOTIDE SEQUENCE [LARGE SCALE GENOMIC DNA]</scope>
    <source>
        <strain evidence="3">S58</strain>
    </source>
</reference>
<dbReference type="OrthoDB" id="4226808at2"/>
<organism evidence="2 3">
    <name type="scientific">Streptomyces scabiei</name>
    <dbReference type="NCBI Taxonomy" id="1930"/>
    <lineage>
        <taxon>Bacteria</taxon>
        <taxon>Bacillati</taxon>
        <taxon>Actinomycetota</taxon>
        <taxon>Actinomycetes</taxon>
        <taxon>Kitasatosporales</taxon>
        <taxon>Streptomycetaceae</taxon>
        <taxon>Streptomyces</taxon>
    </lineage>
</organism>
<accession>A0A100JXV9</accession>
<dbReference type="AlphaFoldDB" id="A0A100JXV9"/>
<evidence type="ECO:0000313" key="2">
    <source>
        <dbReference type="EMBL" id="GAQ67680.1"/>
    </source>
</evidence>
<dbReference type="Proteomes" id="UP000067448">
    <property type="component" value="Unassembled WGS sequence"/>
</dbReference>
<reference evidence="3" key="1">
    <citation type="submission" date="2015-11" db="EMBL/GenBank/DDBJ databases">
        <authorList>
            <consortium name="Cross-ministerial Strategic Innovation Promotion Program (SIP) consortium"/>
            <person name="Tomihama T."/>
            <person name="Ikenaga M."/>
            <person name="Sakai M."/>
            <person name="Okubo T."/>
            <person name="Ikeda S."/>
        </authorList>
    </citation>
    <scope>NUCLEOTIDE SEQUENCE [LARGE SCALE GENOMIC DNA]</scope>
    <source>
        <strain evidence="3">S58</strain>
    </source>
</reference>
<reference evidence="2 3" key="2">
    <citation type="journal article" date="2016" name="Genome Announc.">
        <title>Draft Genome Sequences of Streptomyces scabiei S58, Streptomyces turgidiscabies T45, and Streptomyces acidiscabies a10, the Pathogens of Potato Common Scab, Isolated in Japan.</title>
        <authorList>
            <person name="Tomihama T."/>
            <person name="Nishi Y."/>
            <person name="Sakai M."/>
            <person name="Ikenaga M."/>
            <person name="Okubo T."/>
            <person name="Ikeda S."/>
        </authorList>
    </citation>
    <scope>NUCLEOTIDE SEQUENCE [LARGE SCALE GENOMIC DNA]</scope>
    <source>
        <strain evidence="2 3">S58</strain>
    </source>
</reference>
<dbReference type="RefSeq" id="WP_059084656.1">
    <property type="nucleotide sequence ID" value="NZ_BCMM01000063.1"/>
</dbReference>
<comment type="caution">
    <text evidence="2">The sequence shown here is derived from an EMBL/GenBank/DDBJ whole genome shotgun (WGS) entry which is preliminary data.</text>
</comment>
<evidence type="ECO:0000256" key="1">
    <source>
        <dbReference type="SAM" id="MobiDB-lite"/>
    </source>
</evidence>
<name>A0A100JXV9_STRSC</name>
<feature type="region of interest" description="Disordered" evidence="1">
    <location>
        <begin position="63"/>
        <end position="86"/>
    </location>
</feature>
<protein>
    <submittedName>
        <fullName evidence="2">Uncharacterized protein</fullName>
    </submittedName>
</protein>
<gene>
    <name evidence="2" type="ORF">SsS58_08136</name>
</gene>
<evidence type="ECO:0000313" key="3">
    <source>
        <dbReference type="Proteomes" id="UP000067448"/>
    </source>
</evidence>